<dbReference type="EMBL" id="CP097511">
    <property type="protein sequence ID" value="URE45457.1"/>
    <property type="molecule type" value="Genomic_DNA"/>
</dbReference>
<protein>
    <submittedName>
        <fullName evidence="1">Uncharacterized protein</fullName>
    </submittedName>
</protein>
<evidence type="ECO:0000313" key="2">
    <source>
        <dbReference type="Proteomes" id="UP001055439"/>
    </source>
</evidence>
<dbReference type="AlphaFoldDB" id="A0A9E7L5X5"/>
<evidence type="ECO:0000313" key="1">
    <source>
        <dbReference type="EMBL" id="URE45457.1"/>
    </source>
</evidence>
<accession>A0A9E7L5X5</accession>
<proteinExistence type="predicted"/>
<dbReference type="Proteomes" id="UP001055439">
    <property type="component" value="Chromosome 9"/>
</dbReference>
<sequence>MLLSLSEFSVNSDNTFAIRFRFLVKAVEAPGTETRFSDCFFGPLFQAQHMRFRQRPAPELAFGQEMPL</sequence>
<organism evidence="1 2">
    <name type="scientific">Musa troglodytarum</name>
    <name type="common">fe'i banana</name>
    <dbReference type="NCBI Taxonomy" id="320322"/>
    <lineage>
        <taxon>Eukaryota</taxon>
        <taxon>Viridiplantae</taxon>
        <taxon>Streptophyta</taxon>
        <taxon>Embryophyta</taxon>
        <taxon>Tracheophyta</taxon>
        <taxon>Spermatophyta</taxon>
        <taxon>Magnoliopsida</taxon>
        <taxon>Liliopsida</taxon>
        <taxon>Zingiberales</taxon>
        <taxon>Musaceae</taxon>
        <taxon>Musa</taxon>
    </lineage>
</organism>
<gene>
    <name evidence="1" type="ORF">MUK42_22926</name>
</gene>
<name>A0A9E7L5X5_9LILI</name>
<keyword evidence="2" id="KW-1185">Reference proteome</keyword>
<reference evidence="1" key="1">
    <citation type="submission" date="2022-05" db="EMBL/GenBank/DDBJ databases">
        <title>The Musa troglodytarum L. genome provides insights into the mechanism of non-climacteric behaviour and enrichment of carotenoids.</title>
        <authorList>
            <person name="Wang J."/>
        </authorList>
    </citation>
    <scope>NUCLEOTIDE SEQUENCE</scope>
    <source>
        <tissue evidence="1">Leaf</tissue>
    </source>
</reference>